<name>A6HQE6_RAT</name>
<accession>A6HQE6</accession>
<reference evidence="3" key="1">
    <citation type="submission" date="2005-09" db="EMBL/GenBank/DDBJ databases">
        <authorList>
            <person name="Mural R.J."/>
            <person name="Li P.W."/>
            <person name="Adams M.D."/>
            <person name="Amanatides P.G."/>
            <person name="Baden-Tillson H."/>
            <person name="Barnstead M."/>
            <person name="Chin S.H."/>
            <person name="Dew I."/>
            <person name="Evans C.A."/>
            <person name="Ferriera S."/>
            <person name="Flanigan M."/>
            <person name="Fosler C."/>
            <person name="Glodek A."/>
            <person name="Gu Z."/>
            <person name="Holt R.A."/>
            <person name="Jennings D."/>
            <person name="Kraft C.L."/>
            <person name="Lu F."/>
            <person name="Nguyen T."/>
            <person name="Nusskern D.R."/>
            <person name="Pfannkoch C.M."/>
            <person name="Sitter C."/>
            <person name="Sutton G.G."/>
            <person name="Venter J.C."/>
            <person name="Wang Z."/>
            <person name="Woodage T."/>
            <person name="Zheng X.H."/>
            <person name="Zhong F."/>
        </authorList>
    </citation>
    <scope>NUCLEOTIDE SEQUENCE [LARGE SCALE GENOMIC DNA]</scope>
    <source>
        <strain>BN</strain>
        <strain evidence="3">Sprague-Dawley</strain>
    </source>
</reference>
<dbReference type="Proteomes" id="UP000234681">
    <property type="component" value="Chromosome 3"/>
</dbReference>
<gene>
    <name evidence="2" type="ORF">rCG_26896</name>
</gene>
<protein>
    <submittedName>
        <fullName evidence="2">RCG26896</fullName>
    </submittedName>
</protein>
<sequence length="69" mass="7720">MVVLWLRTIASPPEGPVHIHLQFPSLGVPVHSSGLHRQQPTRARSRTHTHARTHARTHATSLPTHKNKS</sequence>
<dbReference type="AlphaFoldDB" id="A6HQE6"/>
<evidence type="ECO:0000256" key="1">
    <source>
        <dbReference type="SAM" id="MobiDB-lite"/>
    </source>
</evidence>
<organism evidence="2 3">
    <name type="scientific">Rattus norvegicus</name>
    <name type="common">Rat</name>
    <dbReference type="NCBI Taxonomy" id="10116"/>
    <lineage>
        <taxon>Eukaryota</taxon>
        <taxon>Metazoa</taxon>
        <taxon>Chordata</taxon>
        <taxon>Craniata</taxon>
        <taxon>Vertebrata</taxon>
        <taxon>Euteleostomi</taxon>
        <taxon>Mammalia</taxon>
        <taxon>Eutheria</taxon>
        <taxon>Euarchontoglires</taxon>
        <taxon>Glires</taxon>
        <taxon>Rodentia</taxon>
        <taxon>Myomorpha</taxon>
        <taxon>Muroidea</taxon>
        <taxon>Muridae</taxon>
        <taxon>Murinae</taxon>
        <taxon>Rattus</taxon>
    </lineage>
</organism>
<evidence type="ECO:0000313" key="2">
    <source>
        <dbReference type="EMBL" id="EDL80247.1"/>
    </source>
</evidence>
<evidence type="ECO:0000313" key="3">
    <source>
        <dbReference type="Proteomes" id="UP000234681"/>
    </source>
</evidence>
<proteinExistence type="predicted"/>
<dbReference type="EMBL" id="CH473949">
    <property type="protein sequence ID" value="EDL80247.1"/>
    <property type="molecule type" value="Genomic_DNA"/>
</dbReference>
<feature type="compositionally biased region" description="Basic residues" evidence="1">
    <location>
        <begin position="43"/>
        <end position="57"/>
    </location>
</feature>
<feature type="region of interest" description="Disordered" evidence="1">
    <location>
        <begin position="30"/>
        <end position="69"/>
    </location>
</feature>